<dbReference type="PANTHER" id="PTHR11472:SF34">
    <property type="entry name" value="REGULATOR OF TELOMERE ELONGATION HELICASE 1"/>
    <property type="match status" value="1"/>
</dbReference>
<keyword evidence="3" id="KW-0347">Helicase</keyword>
<keyword evidence="3" id="KW-0067">ATP-binding</keyword>
<dbReference type="GO" id="GO:0003677">
    <property type="term" value="F:DNA binding"/>
    <property type="evidence" value="ECO:0007669"/>
    <property type="project" value="UniProtKB-KW"/>
</dbReference>
<keyword evidence="1" id="KW-0238">DNA-binding</keyword>
<evidence type="ECO:0000313" key="3">
    <source>
        <dbReference type="EMBL" id="QJI00739.1"/>
    </source>
</evidence>
<dbReference type="GO" id="GO:0006139">
    <property type="term" value="P:nucleobase-containing compound metabolic process"/>
    <property type="evidence" value="ECO:0007669"/>
    <property type="project" value="InterPro"/>
</dbReference>
<dbReference type="InterPro" id="IPR027417">
    <property type="entry name" value="P-loop_NTPase"/>
</dbReference>
<dbReference type="Pfam" id="PF06733">
    <property type="entry name" value="DEAD_2"/>
    <property type="match status" value="1"/>
</dbReference>
<dbReference type="InterPro" id="IPR006555">
    <property type="entry name" value="ATP-dep_Helicase_C"/>
</dbReference>
<keyword evidence="3" id="KW-0547">Nucleotide-binding</keyword>
<evidence type="ECO:0000259" key="2">
    <source>
        <dbReference type="SMART" id="SM00491"/>
    </source>
</evidence>
<dbReference type="SUPFAM" id="SSF52540">
    <property type="entry name" value="P-loop containing nucleoside triphosphate hydrolases"/>
    <property type="match status" value="2"/>
</dbReference>
<dbReference type="EMBL" id="MT144873">
    <property type="protein sequence ID" value="QJI00739.1"/>
    <property type="molecule type" value="Genomic_DNA"/>
</dbReference>
<proteinExistence type="predicted"/>
<gene>
    <name evidence="3" type="ORF">TM448B02103_0005</name>
</gene>
<dbReference type="Pfam" id="PF13307">
    <property type="entry name" value="Helicase_C_2"/>
    <property type="match status" value="1"/>
</dbReference>
<sequence>MRLPPPEVFGLPKKYIAWRENQDLSIQQILDSKRRVKVQVCPTGFGKSLSSIAAGIILGGKVVVLTSTKGLQSQYMRDFSEIGMVDVRGRNSYMCPAGGGTGSLTCEEGPCTVGFKCDLKHGGCPYYDAVRAASKASLVVTNYSYWFFANEYAEGIGTPNVLVCDEAHDSPDAVANFLTIEFERRDDLLMQILPTIPEHLTIYDWKKWAVQTQNIVEEEMESLADQALMGSERAAKRLKILRRISKQIVSLKSLEPANWVMNVSPMTIAFAPISVANYAQAILLGTIKHVIPTSASVCAKTMEMIGLAMDSCELIEYPHTFPIENRMLIKIPGVRLNAKTTDEGLKDWVGIIDRIIKYRLDRKGIIHTVSYDRRSLVMSMSKYAHIMMTHVTRDAVQKVQEFKRAAPPKVLVSPSMATGWDFPGSLCEYQIIGKIAYPDTRNKITKARCDADPEYAPYIAMQQLVQTCGRGVRSATDRCENFMIDANASWFIPRYELFAPKWFTEAIVERILPPAPPPKIIDKLEETDYAETQ</sequence>
<dbReference type="SMART" id="SM00491">
    <property type="entry name" value="HELICc2"/>
    <property type="match status" value="1"/>
</dbReference>
<feature type="domain" description="ATP-dependent helicase C-terminal" evidence="2">
    <location>
        <begin position="371"/>
        <end position="490"/>
    </location>
</feature>
<dbReference type="AlphaFoldDB" id="A0A6M3XS36"/>
<protein>
    <submittedName>
        <fullName evidence="3">Putative helicase</fullName>
    </submittedName>
</protein>
<reference evidence="3" key="1">
    <citation type="submission" date="2020-03" db="EMBL/GenBank/DDBJ databases">
        <title>The deep terrestrial virosphere.</title>
        <authorList>
            <person name="Holmfeldt K."/>
            <person name="Nilsson E."/>
            <person name="Simone D."/>
            <person name="Lopez-Fernandez M."/>
            <person name="Wu X."/>
            <person name="de Brujin I."/>
            <person name="Lundin D."/>
            <person name="Andersson A."/>
            <person name="Bertilsson S."/>
            <person name="Dopson M."/>
        </authorList>
    </citation>
    <scope>NUCLEOTIDE SEQUENCE</scope>
    <source>
        <strain evidence="3">TM448B02103</strain>
    </source>
</reference>
<dbReference type="GO" id="GO:0003678">
    <property type="term" value="F:DNA helicase activity"/>
    <property type="evidence" value="ECO:0007669"/>
    <property type="project" value="InterPro"/>
</dbReference>
<dbReference type="GO" id="GO:0005524">
    <property type="term" value="F:ATP binding"/>
    <property type="evidence" value="ECO:0007669"/>
    <property type="project" value="InterPro"/>
</dbReference>
<dbReference type="Gene3D" id="3.40.50.300">
    <property type="entry name" value="P-loop containing nucleotide triphosphate hydrolases"/>
    <property type="match status" value="3"/>
</dbReference>
<name>A0A6M3XS36_9ZZZZ</name>
<organism evidence="3">
    <name type="scientific">viral metagenome</name>
    <dbReference type="NCBI Taxonomy" id="1070528"/>
    <lineage>
        <taxon>unclassified sequences</taxon>
        <taxon>metagenomes</taxon>
        <taxon>organismal metagenomes</taxon>
    </lineage>
</organism>
<dbReference type="InterPro" id="IPR010614">
    <property type="entry name" value="RAD3-like_helicase_DEAD"/>
</dbReference>
<dbReference type="InterPro" id="IPR045028">
    <property type="entry name" value="DinG/Rad3-like"/>
</dbReference>
<dbReference type="PANTHER" id="PTHR11472">
    <property type="entry name" value="DNA REPAIR DEAD HELICASE RAD3/XP-D SUBFAMILY MEMBER"/>
    <property type="match status" value="1"/>
</dbReference>
<accession>A0A6M3XS36</accession>
<dbReference type="GO" id="GO:0016818">
    <property type="term" value="F:hydrolase activity, acting on acid anhydrides, in phosphorus-containing anhydrides"/>
    <property type="evidence" value="ECO:0007669"/>
    <property type="project" value="InterPro"/>
</dbReference>
<keyword evidence="3" id="KW-0378">Hydrolase</keyword>
<evidence type="ECO:0000256" key="1">
    <source>
        <dbReference type="ARBA" id="ARBA00023125"/>
    </source>
</evidence>